<evidence type="ECO:0000259" key="5">
    <source>
        <dbReference type="Pfam" id="PF00675"/>
    </source>
</evidence>
<dbReference type="SUPFAM" id="SSF63411">
    <property type="entry name" value="LuxS/MPP-like metallohydrolase"/>
    <property type="match status" value="2"/>
</dbReference>
<dbReference type="PANTHER" id="PTHR11851">
    <property type="entry name" value="METALLOPROTEASE"/>
    <property type="match status" value="1"/>
</dbReference>
<dbReference type="GO" id="GO:0004222">
    <property type="term" value="F:metalloendopeptidase activity"/>
    <property type="evidence" value="ECO:0007669"/>
    <property type="project" value="InterPro"/>
</dbReference>
<dbReference type="Proteomes" id="UP000028981">
    <property type="component" value="Unassembled WGS sequence"/>
</dbReference>
<dbReference type="AlphaFoldDB" id="A0A087LU54"/>
<dbReference type="Pfam" id="PF00675">
    <property type="entry name" value="Peptidase_M16"/>
    <property type="match status" value="1"/>
</dbReference>
<name>A0A087LU54_9HYPH</name>
<evidence type="ECO:0000313" key="8">
    <source>
        <dbReference type="Proteomes" id="UP000028981"/>
    </source>
</evidence>
<accession>A0A087LU54</accession>
<dbReference type="InterPro" id="IPR011765">
    <property type="entry name" value="Pept_M16_N"/>
</dbReference>
<reference evidence="7 8" key="1">
    <citation type="submission" date="2014-08" db="EMBL/GenBank/DDBJ databases">
        <authorList>
            <person name="Hassan Y.I."/>
            <person name="Lepp D."/>
            <person name="Zhou T."/>
        </authorList>
    </citation>
    <scope>NUCLEOTIDE SEQUENCE [LARGE SCALE GENOMIC DNA]</scope>
    <source>
        <strain evidence="7 8">IFO13584</strain>
    </source>
</reference>
<evidence type="ECO:0000256" key="4">
    <source>
        <dbReference type="RuleBase" id="RU004447"/>
    </source>
</evidence>
<dbReference type="STRING" id="46914.JP75_24855"/>
<keyword evidence="3" id="KW-0482">Metalloprotease</keyword>
<gene>
    <name evidence="7" type="ORF">JP75_24855</name>
</gene>
<dbReference type="EMBL" id="JQGC01000037">
    <property type="protein sequence ID" value="KFL28157.1"/>
    <property type="molecule type" value="Genomic_DNA"/>
</dbReference>
<comment type="cofactor">
    <cofactor evidence="1">
        <name>Zn(2+)</name>
        <dbReference type="ChEBI" id="CHEBI:29105"/>
    </cofactor>
</comment>
<comment type="caution">
    <text evidence="7">The sequence shown here is derived from an EMBL/GenBank/DDBJ whole genome shotgun (WGS) entry which is preliminary data.</text>
</comment>
<sequence length="420" mass="45803">MTVQTTTLENGMVVLTDDMPHLESASIGVWVKAGARSERKAEHGISHLLEHMAFKGTKTRTALEIAEAIENVGGDLNAATSIEHTGYFARVLKDDVVLAADILSDILQNSTFDEGEMTREKQVIVQEIGAARDNPDDHVFDLFQQAAYPTQPIGRTILGTVDSVRAFSPEMVGKYMRRNYVGDHMVMAAAGNVDHDGLVQVARERFADLAPSGAPAPQRAEYQGGQERLVSDHEQAHIVLGFEGRAYNSDGFYAAQVLASVLGGGMSSRLFQEVREKRGLCYSVYAFHWAFADSGVFGVAAATGEDEVSELVPVVLDELLRAADTITDEEVTRVRNQIRAGLLMSLESPSARAGQLARQQILWGRPIPMAETVERINRITAQRVRDVAEQIFANSKPTLAGIGPISRLADVESIGETLQR</sequence>
<dbReference type="InterPro" id="IPR007863">
    <property type="entry name" value="Peptidase_M16_C"/>
</dbReference>
<dbReference type="RefSeq" id="WP_035087614.1">
    <property type="nucleotide sequence ID" value="NZ_JQGC01000037.1"/>
</dbReference>
<dbReference type="Gene3D" id="3.30.830.10">
    <property type="entry name" value="Metalloenzyme, LuxS/M16 peptidase-like"/>
    <property type="match status" value="2"/>
</dbReference>
<comment type="similarity">
    <text evidence="2 4">Belongs to the peptidase M16 family.</text>
</comment>
<protein>
    <submittedName>
        <fullName evidence="7">Peptidase M16</fullName>
    </submittedName>
</protein>
<dbReference type="InterPro" id="IPR001431">
    <property type="entry name" value="Pept_M16_Zn_BS"/>
</dbReference>
<dbReference type="InterPro" id="IPR050361">
    <property type="entry name" value="MPP/UQCRC_Complex"/>
</dbReference>
<dbReference type="MEROPS" id="M16.016"/>
<dbReference type="InterPro" id="IPR011249">
    <property type="entry name" value="Metalloenz_LuxS/M16"/>
</dbReference>
<dbReference type="GO" id="GO:0046872">
    <property type="term" value="F:metal ion binding"/>
    <property type="evidence" value="ECO:0007669"/>
    <property type="project" value="InterPro"/>
</dbReference>
<proteinExistence type="inferred from homology"/>
<dbReference type="GO" id="GO:0006508">
    <property type="term" value="P:proteolysis"/>
    <property type="evidence" value="ECO:0007669"/>
    <property type="project" value="InterPro"/>
</dbReference>
<evidence type="ECO:0000256" key="1">
    <source>
        <dbReference type="ARBA" id="ARBA00001947"/>
    </source>
</evidence>
<keyword evidence="3" id="KW-0378">Hydrolase</keyword>
<evidence type="ECO:0000256" key="2">
    <source>
        <dbReference type="ARBA" id="ARBA00007261"/>
    </source>
</evidence>
<dbReference type="PANTHER" id="PTHR11851:SF49">
    <property type="entry name" value="MITOCHONDRIAL-PROCESSING PEPTIDASE SUBUNIT ALPHA"/>
    <property type="match status" value="1"/>
</dbReference>
<organism evidence="7 8">
    <name type="scientific">Devosia riboflavina</name>
    <dbReference type="NCBI Taxonomy" id="46914"/>
    <lineage>
        <taxon>Bacteria</taxon>
        <taxon>Pseudomonadati</taxon>
        <taxon>Pseudomonadota</taxon>
        <taxon>Alphaproteobacteria</taxon>
        <taxon>Hyphomicrobiales</taxon>
        <taxon>Devosiaceae</taxon>
        <taxon>Devosia</taxon>
    </lineage>
</organism>
<evidence type="ECO:0000259" key="6">
    <source>
        <dbReference type="Pfam" id="PF05193"/>
    </source>
</evidence>
<evidence type="ECO:0000256" key="3">
    <source>
        <dbReference type="ARBA" id="ARBA00023049"/>
    </source>
</evidence>
<keyword evidence="3" id="KW-0645">Protease</keyword>
<dbReference type="Pfam" id="PF05193">
    <property type="entry name" value="Peptidase_M16_C"/>
    <property type="match status" value="1"/>
</dbReference>
<keyword evidence="8" id="KW-1185">Reference proteome</keyword>
<feature type="domain" description="Peptidase M16 C-terminal" evidence="6">
    <location>
        <begin position="167"/>
        <end position="337"/>
    </location>
</feature>
<dbReference type="OrthoDB" id="9811314at2"/>
<feature type="domain" description="Peptidase M16 N-terminal" evidence="5">
    <location>
        <begin position="14"/>
        <end position="160"/>
    </location>
</feature>
<dbReference type="FunFam" id="3.30.830.10:FF:000008">
    <property type="entry name" value="Mitochondrial-processing peptidase subunit beta"/>
    <property type="match status" value="1"/>
</dbReference>
<evidence type="ECO:0000313" key="7">
    <source>
        <dbReference type="EMBL" id="KFL28157.1"/>
    </source>
</evidence>
<dbReference type="PROSITE" id="PS00143">
    <property type="entry name" value="INSULINASE"/>
    <property type="match status" value="1"/>
</dbReference>